<dbReference type="Proteomes" id="UP001167160">
    <property type="component" value="Unassembled WGS sequence"/>
</dbReference>
<protein>
    <submittedName>
        <fullName evidence="7">LysE family translocator</fullName>
    </submittedName>
</protein>
<keyword evidence="2" id="KW-1003">Cell membrane</keyword>
<evidence type="ECO:0000313" key="8">
    <source>
        <dbReference type="Proteomes" id="UP001167160"/>
    </source>
</evidence>
<comment type="subcellular location">
    <subcellularLocation>
        <location evidence="1">Cell membrane</location>
        <topology evidence="1">Multi-pass membrane protein</topology>
    </subcellularLocation>
</comment>
<feature type="transmembrane region" description="Helical" evidence="6">
    <location>
        <begin position="193"/>
        <end position="213"/>
    </location>
</feature>
<dbReference type="InterPro" id="IPR001123">
    <property type="entry name" value="LeuE-type"/>
</dbReference>
<dbReference type="PANTHER" id="PTHR30086:SF20">
    <property type="entry name" value="ARGININE EXPORTER PROTEIN ARGO-RELATED"/>
    <property type="match status" value="1"/>
</dbReference>
<evidence type="ECO:0000256" key="2">
    <source>
        <dbReference type="ARBA" id="ARBA00022475"/>
    </source>
</evidence>
<keyword evidence="3 6" id="KW-0812">Transmembrane</keyword>
<evidence type="ECO:0000256" key="1">
    <source>
        <dbReference type="ARBA" id="ARBA00004651"/>
    </source>
</evidence>
<reference evidence="7" key="1">
    <citation type="journal article" date="2023" name="Int. J. Syst. Evol. Microbiol.">
        <title>Streptomyces meridianus sp. nov. isolated from brackish water of the Tagus estuary in Alcochete, Portugal.</title>
        <authorList>
            <person name="Santos J.D.N."/>
            <person name="Klimek D."/>
            <person name="Calusinska M."/>
            <person name="Lobo Da Cunha A."/>
            <person name="Catita J."/>
            <person name="Goncalves H."/>
            <person name="Gonzalez I."/>
            <person name="Reyes F."/>
            <person name="Lage O.M."/>
        </authorList>
    </citation>
    <scope>NUCLEOTIDE SEQUENCE</scope>
    <source>
        <strain evidence="7">MTZ3.1</strain>
    </source>
</reference>
<feature type="transmembrane region" description="Helical" evidence="6">
    <location>
        <begin position="6"/>
        <end position="29"/>
    </location>
</feature>
<dbReference type="PIRSF" id="PIRSF006324">
    <property type="entry name" value="LeuE"/>
    <property type="match status" value="1"/>
</dbReference>
<dbReference type="PANTHER" id="PTHR30086">
    <property type="entry name" value="ARGININE EXPORTER PROTEIN ARGO"/>
    <property type="match status" value="1"/>
</dbReference>
<organism evidence="7 8">
    <name type="scientific">Streptomyces meridianus</name>
    <dbReference type="NCBI Taxonomy" id="2938945"/>
    <lineage>
        <taxon>Bacteria</taxon>
        <taxon>Bacillati</taxon>
        <taxon>Actinomycetota</taxon>
        <taxon>Actinomycetes</taxon>
        <taxon>Kitasatosporales</taxon>
        <taxon>Streptomycetaceae</taxon>
        <taxon>Streptomyces</taxon>
    </lineage>
</organism>
<keyword evidence="5 6" id="KW-0472">Membrane</keyword>
<keyword evidence="4 6" id="KW-1133">Transmembrane helix</keyword>
<name>A0ABT0X3U4_9ACTN</name>
<evidence type="ECO:0000256" key="3">
    <source>
        <dbReference type="ARBA" id="ARBA00022692"/>
    </source>
</evidence>
<feature type="transmembrane region" description="Helical" evidence="6">
    <location>
        <begin position="41"/>
        <end position="63"/>
    </location>
</feature>
<dbReference type="Pfam" id="PF01810">
    <property type="entry name" value="LysE"/>
    <property type="match status" value="1"/>
</dbReference>
<evidence type="ECO:0000256" key="4">
    <source>
        <dbReference type="ARBA" id="ARBA00022989"/>
    </source>
</evidence>
<proteinExistence type="predicted"/>
<accession>A0ABT0X3U4</accession>
<feature type="transmembrane region" description="Helical" evidence="6">
    <location>
        <begin position="69"/>
        <end position="89"/>
    </location>
</feature>
<evidence type="ECO:0000256" key="5">
    <source>
        <dbReference type="ARBA" id="ARBA00023136"/>
    </source>
</evidence>
<comment type="caution">
    <text evidence="7">The sequence shown here is derived from an EMBL/GenBank/DDBJ whole genome shotgun (WGS) entry which is preliminary data.</text>
</comment>
<gene>
    <name evidence="7" type="ORF">M1E25_04325</name>
</gene>
<keyword evidence="8" id="KW-1185">Reference proteome</keyword>
<dbReference type="EMBL" id="JAMQGM010000009">
    <property type="protein sequence ID" value="MCM2576588.1"/>
    <property type="molecule type" value="Genomic_DNA"/>
</dbReference>
<sequence>MLDPQRLAAFCAMSLLLSALPGPAVLFVVGRALAHGRRAALASVAGNALGGYLLVVAVAWGIGSAVEKSAVLFGLIRTAGAAYLVYLGVQALRSHRRPSPPDARAFEAARTAASRTTVRHVWQGFVVGVTNPKSIVFLTAVLPQFVDRAAGHVVVQMLLLGLAGALLQILSDSGWGMAASAARTWMGRSPRRLAALGRTGGLTMIGLGVGVAVTGRSG</sequence>
<evidence type="ECO:0000313" key="7">
    <source>
        <dbReference type="EMBL" id="MCM2576588.1"/>
    </source>
</evidence>
<evidence type="ECO:0000256" key="6">
    <source>
        <dbReference type="SAM" id="Phobius"/>
    </source>
</evidence>